<dbReference type="Proteomes" id="UP001433508">
    <property type="component" value="Unassembled WGS sequence"/>
</dbReference>
<accession>A0ACC3SZ96</accession>
<evidence type="ECO:0000313" key="2">
    <source>
        <dbReference type="Proteomes" id="UP001433508"/>
    </source>
</evidence>
<reference evidence="2" key="1">
    <citation type="journal article" date="2024" name="Front. Bioeng. Biotechnol.">
        <title>Genome-scale model development and genomic sequencing of the oleaginous clade Lipomyces.</title>
        <authorList>
            <person name="Czajka J.J."/>
            <person name="Han Y."/>
            <person name="Kim J."/>
            <person name="Mondo S.J."/>
            <person name="Hofstad B.A."/>
            <person name="Robles A."/>
            <person name="Haridas S."/>
            <person name="Riley R."/>
            <person name="LaButti K."/>
            <person name="Pangilinan J."/>
            <person name="Andreopoulos W."/>
            <person name="Lipzen A."/>
            <person name="Yan J."/>
            <person name="Wang M."/>
            <person name="Ng V."/>
            <person name="Grigoriev I.V."/>
            <person name="Spatafora J.W."/>
            <person name="Magnuson J.K."/>
            <person name="Baker S.E."/>
            <person name="Pomraning K.R."/>
        </authorList>
    </citation>
    <scope>NUCLEOTIDE SEQUENCE [LARGE SCALE GENOMIC DNA]</scope>
    <source>
        <strain evidence="2">CBS 7786</strain>
    </source>
</reference>
<keyword evidence="2" id="KW-1185">Reference proteome</keyword>
<organism evidence="1 2">
    <name type="scientific">Lipomyces kononenkoae</name>
    <name type="common">Yeast</name>
    <dbReference type="NCBI Taxonomy" id="34357"/>
    <lineage>
        <taxon>Eukaryota</taxon>
        <taxon>Fungi</taxon>
        <taxon>Dikarya</taxon>
        <taxon>Ascomycota</taxon>
        <taxon>Saccharomycotina</taxon>
        <taxon>Lipomycetes</taxon>
        <taxon>Lipomycetales</taxon>
        <taxon>Lipomycetaceae</taxon>
        <taxon>Lipomyces</taxon>
    </lineage>
</organism>
<protein>
    <submittedName>
        <fullName evidence="1">Rab-GTPase-TBC domain-containing protein</fullName>
    </submittedName>
</protein>
<name>A0ACC3SZ96_LIPKO</name>
<comment type="caution">
    <text evidence="1">The sequence shown here is derived from an EMBL/GenBank/DDBJ whole genome shotgun (WGS) entry which is preliminary data.</text>
</comment>
<proteinExistence type="predicted"/>
<sequence length="445" mass="50693">MASTVELTSSLVNSAGTSSSVSENTSRTTLPEDVVIASQEIQAKYEGPNINLGLLAGGTESWVDVSAAQVDRYGFIIKPSPSHSLSQPSIITSSALRRRLRMRALLRPRNMKAQAPAIIYYTPQLEPWHESMREIKWREMAVRQVDQKTGDVTYHFERTFKLVDRTFKGIPDAWRASAWRSFLTSSALNKKNYIPDSDLEALYHQYIAEPSPHDTQIDLDVPRTVNSHVMFSARYRGGQRLLFRVLHAFSLHMSDVGYVQGMAPLAANLLCYYDEITCFIMLIRIFTTRHLGQLYEHGFMGLMHAFEELRLELIRRKIGQNLEALKIEPTLYATKWYLTLFSYSLPFSTQLRICDVFFLLGDDGLGVIHAAALTIIDSMRNTLVTADFETAMQQLTRFVDVKNPDLFMQVLEYEYNAFRSRKVLSSQFRKDATNKKPGVGTMTKN</sequence>
<gene>
    <name evidence="1" type="ORF">V1525DRAFT_405710</name>
</gene>
<evidence type="ECO:0000313" key="1">
    <source>
        <dbReference type="EMBL" id="KAK9236905.1"/>
    </source>
</evidence>
<dbReference type="EMBL" id="MU971378">
    <property type="protein sequence ID" value="KAK9236905.1"/>
    <property type="molecule type" value="Genomic_DNA"/>
</dbReference>